<sequence length="345" mass="38482">MQLSAPADLQPQRMHRMSDFPHDIDLDAFWDRATSSKINQPPASPSVIAQLQAQLGYRLPLSYVAFMNRYNGGRPHLSCFPTEQGTSWAEDHCAIDSFLSIGCDGDYSLGGGLGSRFMIEEWGYPDLGVYICDCPSAGHDMVALDYSECGPEGEPRVVHVDQEADYAVTVLAADFEAFVRGLVSPEVYDTSEQDYLDDLDKVAHAPFSPLLEELLGHFSAVPDLGPLIRQIALRIVHEKRYFALHADPLSQLLYDLQFWLYQNRYPVPNKEAYLLVYQDMIAFARGFGTGGYAPDFIRDWFRNRLAGGQLRQAAGGFALAPAYQAQLLEQLAGFRPAPLHAQEQP</sequence>
<evidence type="ECO:0000259" key="1">
    <source>
        <dbReference type="SMART" id="SM00860"/>
    </source>
</evidence>
<evidence type="ECO:0000313" key="3">
    <source>
        <dbReference type="Proteomes" id="UP000008540"/>
    </source>
</evidence>
<dbReference type="SUPFAM" id="SSF160631">
    <property type="entry name" value="SMI1/KNR4-like"/>
    <property type="match status" value="1"/>
</dbReference>
<dbReference type="Pfam" id="PF14568">
    <property type="entry name" value="SUKH_6"/>
    <property type="match status" value="1"/>
</dbReference>
<dbReference type="KEGG" id="pfl:PFL_3332"/>
<name>Q4KBE6_PSEF5</name>
<organism evidence="2 3">
    <name type="scientific">Pseudomonas fluorescens (strain ATCC BAA-477 / NRRL B-23932 / Pf-5)</name>
    <dbReference type="NCBI Taxonomy" id="220664"/>
    <lineage>
        <taxon>Bacteria</taxon>
        <taxon>Pseudomonadati</taxon>
        <taxon>Pseudomonadota</taxon>
        <taxon>Gammaproteobacteria</taxon>
        <taxon>Pseudomonadales</taxon>
        <taxon>Pseudomonadaceae</taxon>
        <taxon>Pseudomonas</taxon>
    </lineage>
</organism>
<dbReference type="InterPro" id="IPR037883">
    <property type="entry name" value="Knr4/Smi1-like_sf"/>
</dbReference>
<dbReference type="STRING" id="220664.PFL_3332"/>
<dbReference type="Proteomes" id="UP000008540">
    <property type="component" value="Chromosome"/>
</dbReference>
<feature type="domain" description="Knr4/Smi1-like" evidence="1">
    <location>
        <begin position="42"/>
        <end position="181"/>
    </location>
</feature>
<dbReference type="EMBL" id="CP000076">
    <property type="protein sequence ID" value="AAY92601.1"/>
    <property type="molecule type" value="Genomic_DNA"/>
</dbReference>
<dbReference type="HOGENOM" id="CLU_034648_0_0_6"/>
<dbReference type="InterPro" id="IPR018958">
    <property type="entry name" value="Knr4/Smi1-like_dom"/>
</dbReference>
<dbReference type="eggNOG" id="COG0457">
    <property type="taxonomic scope" value="Bacteria"/>
</dbReference>
<dbReference type="AlphaFoldDB" id="Q4KBE6"/>
<accession>Q4KBE6</accession>
<protein>
    <recommendedName>
        <fullName evidence="1">Knr4/Smi1-like domain-containing protein</fullName>
    </recommendedName>
</protein>
<gene>
    <name evidence="2" type="ordered locus">PFL_3332</name>
</gene>
<evidence type="ECO:0000313" key="2">
    <source>
        <dbReference type="EMBL" id="AAY92601.1"/>
    </source>
</evidence>
<reference evidence="2 3" key="1">
    <citation type="journal article" date="2005" name="Nat. Biotechnol.">
        <title>Complete genome sequence of the plant commensal Pseudomonas fluorescens Pf-5.</title>
        <authorList>
            <person name="Paulsen I.T."/>
            <person name="Press C.M."/>
            <person name="Ravel J."/>
            <person name="Kobayashi D.Y."/>
            <person name="Myers G.S."/>
            <person name="Mavrodi D.V."/>
            <person name="DeBoy R.T."/>
            <person name="Seshadri R."/>
            <person name="Ren Q."/>
            <person name="Madupu R."/>
            <person name="Dodson R.J."/>
            <person name="Durkin A.S."/>
            <person name="Brinkac L.M."/>
            <person name="Daugherty S.C."/>
            <person name="Sullivan S.A."/>
            <person name="Rosovitz M.J."/>
            <person name="Gwinn M.L."/>
            <person name="Zhou L."/>
            <person name="Schneider D.J."/>
            <person name="Cartinhour S.W."/>
            <person name="Nelson W.C."/>
            <person name="Weidman J."/>
            <person name="Watkins K."/>
            <person name="Tran K."/>
            <person name="Khouri H."/>
            <person name="Pierson E.A."/>
            <person name="Pierson L.S.III."/>
            <person name="Thomashow L.S."/>
            <person name="Loper J.E."/>
        </authorList>
    </citation>
    <scope>NUCLEOTIDE SEQUENCE [LARGE SCALE GENOMIC DNA]</scope>
    <source>
        <strain evidence="3">ATCC BAA-477 / NRRL B-23932 / Pf-5</strain>
    </source>
</reference>
<proteinExistence type="predicted"/>
<dbReference type="SMART" id="SM00860">
    <property type="entry name" value="SMI1_KNR4"/>
    <property type="match status" value="1"/>
</dbReference>
<dbReference type="Gene3D" id="3.40.1580.10">
    <property type="entry name" value="SMI1/KNR4-like"/>
    <property type="match status" value="1"/>
</dbReference>